<dbReference type="EMBL" id="JBGMDY010000004">
    <property type="protein sequence ID" value="KAL2336472.1"/>
    <property type="molecule type" value="Genomic_DNA"/>
</dbReference>
<feature type="region of interest" description="Disordered" evidence="1">
    <location>
        <begin position="496"/>
        <end position="535"/>
    </location>
</feature>
<dbReference type="InterPro" id="IPR044824">
    <property type="entry name" value="MAIN-like"/>
</dbReference>
<evidence type="ECO:0000313" key="3">
    <source>
        <dbReference type="EMBL" id="KAL2336472.1"/>
    </source>
</evidence>
<name>A0ABD1MKZ5_9FABA</name>
<keyword evidence="4" id="KW-1185">Reference proteome</keyword>
<organism evidence="3 4">
    <name type="scientific">Flemingia macrophylla</name>
    <dbReference type="NCBI Taxonomy" id="520843"/>
    <lineage>
        <taxon>Eukaryota</taxon>
        <taxon>Viridiplantae</taxon>
        <taxon>Streptophyta</taxon>
        <taxon>Embryophyta</taxon>
        <taxon>Tracheophyta</taxon>
        <taxon>Spermatophyta</taxon>
        <taxon>Magnoliopsida</taxon>
        <taxon>eudicotyledons</taxon>
        <taxon>Gunneridae</taxon>
        <taxon>Pentapetalae</taxon>
        <taxon>rosids</taxon>
        <taxon>fabids</taxon>
        <taxon>Fabales</taxon>
        <taxon>Fabaceae</taxon>
        <taxon>Papilionoideae</taxon>
        <taxon>50 kb inversion clade</taxon>
        <taxon>NPAAA clade</taxon>
        <taxon>indigoferoid/millettioid clade</taxon>
        <taxon>Phaseoleae</taxon>
        <taxon>Flemingia</taxon>
    </lineage>
</organism>
<proteinExistence type="predicted"/>
<evidence type="ECO:0000259" key="2">
    <source>
        <dbReference type="Pfam" id="PF10536"/>
    </source>
</evidence>
<sequence>MALRSICGPLEGDLLVLQSKHVSTHVWNEVEERDIRVRHARPSHGEFPRRLTQLLQKCGFGWIIQLEKIKISKRLVLALIERWRSETHTFHMPFGECTITLQDIAVLTGLPVDGRPLIPTIDNPKEYVNECLGDVPSGANLRGLELNLGWLQDTFANPDPNVDDLFYWQRYARAWIMRYIGGVLFPDKSASTVNLRWLYYLRDFDAINSYAWGAAVLGYLYRNLCVATDYDVKNFSGYSLLLQLWVWERFPKLMPVDIPPVPVGVPIGLRWTVGTKNKLPIPDDVRSIRHVFDTMTRQDIIWQAYNPDVLTQLPEICRQGEGIWQSVCPLISFMTYEWHQPDRVMRQFGWQQSIPHPPMQPAEIHFMTCRGKDPVEWQTILCPVIEAWTRRQTTCFLQTEPQVGLLSSNSEYMRWFKKKGLPRVDPCSDPQHVMADISEQIAYMTMPEMGNTYSYQQINNLALQQLTISQQADRCTEALEIAPEAGDRPQLLEINVPRSSREAQHATSRRRTANPIEHTYEAPPKRQTGMNSTPT</sequence>
<dbReference type="InterPro" id="IPR019557">
    <property type="entry name" value="AminoTfrase-like_pln_mobile"/>
</dbReference>
<dbReference type="Proteomes" id="UP001603857">
    <property type="component" value="Unassembled WGS sequence"/>
</dbReference>
<dbReference type="PANTHER" id="PTHR46033:SF8">
    <property type="entry name" value="PROTEIN MAINTENANCE OF MERISTEMS-LIKE"/>
    <property type="match status" value="1"/>
</dbReference>
<gene>
    <name evidence="3" type="ORF">Fmac_010918</name>
</gene>
<evidence type="ECO:0000313" key="4">
    <source>
        <dbReference type="Proteomes" id="UP001603857"/>
    </source>
</evidence>
<dbReference type="Pfam" id="PF10536">
    <property type="entry name" value="PMD"/>
    <property type="match status" value="1"/>
</dbReference>
<protein>
    <recommendedName>
        <fullName evidence="2">Aminotransferase-like plant mobile domain-containing protein</fullName>
    </recommendedName>
</protein>
<dbReference type="PANTHER" id="PTHR46033">
    <property type="entry name" value="PROTEIN MAIN-LIKE 2"/>
    <property type="match status" value="1"/>
</dbReference>
<dbReference type="AlphaFoldDB" id="A0ABD1MKZ5"/>
<evidence type="ECO:0000256" key="1">
    <source>
        <dbReference type="SAM" id="MobiDB-lite"/>
    </source>
</evidence>
<accession>A0ABD1MKZ5</accession>
<comment type="caution">
    <text evidence="3">The sequence shown here is derived from an EMBL/GenBank/DDBJ whole genome shotgun (WGS) entry which is preliminary data.</text>
</comment>
<reference evidence="3 4" key="1">
    <citation type="submission" date="2024-08" db="EMBL/GenBank/DDBJ databases">
        <title>Insights into the chromosomal genome structure of Flemingia macrophylla.</title>
        <authorList>
            <person name="Ding Y."/>
            <person name="Zhao Y."/>
            <person name="Bi W."/>
            <person name="Wu M."/>
            <person name="Zhao G."/>
            <person name="Gong Y."/>
            <person name="Li W."/>
            <person name="Zhang P."/>
        </authorList>
    </citation>
    <scope>NUCLEOTIDE SEQUENCE [LARGE SCALE GENOMIC DNA]</scope>
    <source>
        <strain evidence="3">DYQJB</strain>
        <tissue evidence="3">Leaf</tissue>
    </source>
</reference>
<feature type="domain" description="Aminotransferase-like plant mobile" evidence="2">
    <location>
        <begin position="59"/>
        <end position="417"/>
    </location>
</feature>